<evidence type="ECO:0000313" key="3">
    <source>
        <dbReference type="Proteomes" id="UP000593564"/>
    </source>
</evidence>
<dbReference type="EMBL" id="JACBKZ010000003">
    <property type="protein sequence ID" value="KAF5954293.1"/>
    <property type="molecule type" value="Genomic_DNA"/>
</dbReference>
<dbReference type="InterPro" id="IPR028565">
    <property type="entry name" value="MHD"/>
</dbReference>
<keyword evidence="3" id="KW-1185">Reference proteome</keyword>
<proteinExistence type="predicted"/>
<protein>
    <recommendedName>
        <fullName evidence="1">MHD domain-containing protein</fullName>
    </recommendedName>
</protein>
<evidence type="ECO:0000259" key="1">
    <source>
        <dbReference type="PROSITE" id="PS51072"/>
    </source>
</evidence>
<reference evidence="3" key="1">
    <citation type="journal article" date="2020" name="Nat. Commun.">
        <title>Genome assembly of wild tea tree DASZ reveals pedigree and selection history of tea varieties.</title>
        <authorList>
            <person name="Zhang W."/>
            <person name="Zhang Y."/>
            <person name="Qiu H."/>
            <person name="Guo Y."/>
            <person name="Wan H."/>
            <person name="Zhang X."/>
            <person name="Scossa F."/>
            <person name="Alseekh S."/>
            <person name="Zhang Q."/>
            <person name="Wang P."/>
            <person name="Xu L."/>
            <person name="Schmidt M.H."/>
            <person name="Jia X."/>
            <person name="Li D."/>
            <person name="Zhu A."/>
            <person name="Guo F."/>
            <person name="Chen W."/>
            <person name="Ni D."/>
            <person name="Usadel B."/>
            <person name="Fernie A.R."/>
            <person name="Wen W."/>
        </authorList>
    </citation>
    <scope>NUCLEOTIDE SEQUENCE [LARGE SCALE GENOMIC DNA]</scope>
    <source>
        <strain evidence="3">cv. G240</strain>
    </source>
</reference>
<dbReference type="InterPro" id="IPR050431">
    <property type="entry name" value="Adaptor_comp_med_subunit"/>
</dbReference>
<dbReference type="PANTHER" id="PTHR10529">
    <property type="entry name" value="AP COMPLEX SUBUNIT MU"/>
    <property type="match status" value="1"/>
</dbReference>
<sequence>MSPRASIGVQSEVPTPSSLSKLWVVSVPRSETLLSNKSFVLGEKWRRALPLFIHSTATNVEIELSVPADATNPNVWTSLGSASYAPENDALIWKIKSFPGGKEYMLRAEYTLPSITSEDAAPERKASIRMKFEIPYFAVSGIQVRYLKIIEKSGYQALPCVRYITMAGEYASFGPEYAYPQGAYNPHMGQHYLQIYGVPSTVNTNIVPYGQMGHPLSGNHGYPTIQGYVTPGRHVLQYGGPLVNRVTTDTIAITQAQYLADSNISDLAALEFIVGALVSKGDITASTVCFSPRLSIIFYKS</sequence>
<dbReference type="Proteomes" id="UP000593564">
    <property type="component" value="Unassembled WGS sequence"/>
</dbReference>
<gene>
    <name evidence="2" type="ORF">HYC85_007149</name>
</gene>
<dbReference type="SUPFAM" id="SSF49447">
    <property type="entry name" value="Second domain of Mu2 adaptin subunit (ap50) of ap2 adaptor"/>
    <property type="match status" value="1"/>
</dbReference>
<dbReference type="PROSITE" id="PS51072">
    <property type="entry name" value="MHD"/>
    <property type="match status" value="1"/>
</dbReference>
<dbReference type="InterPro" id="IPR036168">
    <property type="entry name" value="AP2_Mu_C_sf"/>
</dbReference>
<dbReference type="AlphaFoldDB" id="A0A7J7HN54"/>
<accession>A0A7J7HN54</accession>
<organism evidence="2 3">
    <name type="scientific">Camellia sinensis</name>
    <name type="common">Tea plant</name>
    <name type="synonym">Thea sinensis</name>
    <dbReference type="NCBI Taxonomy" id="4442"/>
    <lineage>
        <taxon>Eukaryota</taxon>
        <taxon>Viridiplantae</taxon>
        <taxon>Streptophyta</taxon>
        <taxon>Embryophyta</taxon>
        <taxon>Tracheophyta</taxon>
        <taxon>Spermatophyta</taxon>
        <taxon>Magnoliopsida</taxon>
        <taxon>eudicotyledons</taxon>
        <taxon>Gunneridae</taxon>
        <taxon>Pentapetalae</taxon>
        <taxon>asterids</taxon>
        <taxon>Ericales</taxon>
        <taxon>Theaceae</taxon>
        <taxon>Camellia</taxon>
    </lineage>
</organism>
<name>A0A7J7HN54_CAMSI</name>
<evidence type="ECO:0000313" key="2">
    <source>
        <dbReference type="EMBL" id="KAF5954293.1"/>
    </source>
</evidence>
<dbReference type="Gene3D" id="2.60.40.1170">
    <property type="entry name" value="Mu homology domain, subdomain B"/>
    <property type="match status" value="1"/>
</dbReference>
<reference evidence="2 3" key="2">
    <citation type="submission" date="2020-07" db="EMBL/GenBank/DDBJ databases">
        <title>Genome assembly of wild tea tree DASZ reveals pedigree and selection history of tea varieties.</title>
        <authorList>
            <person name="Zhang W."/>
        </authorList>
    </citation>
    <scope>NUCLEOTIDE SEQUENCE [LARGE SCALE GENOMIC DNA]</scope>
    <source>
        <strain evidence="3">cv. G240</strain>
        <tissue evidence="2">Leaf</tissue>
    </source>
</reference>
<feature type="domain" description="MHD" evidence="1">
    <location>
        <begin position="1"/>
        <end position="173"/>
    </location>
</feature>
<comment type="caution">
    <text evidence="2">The sequence shown here is derived from an EMBL/GenBank/DDBJ whole genome shotgun (WGS) entry which is preliminary data.</text>
</comment>
<dbReference type="Pfam" id="PF00928">
    <property type="entry name" value="Adap_comp_sub"/>
    <property type="match status" value="1"/>
</dbReference>